<name>A0ABT7QT24_9BACT</name>
<comment type="caution">
    <text evidence="1">The sequence shown here is derived from an EMBL/GenBank/DDBJ whole genome shotgun (WGS) entry which is preliminary data.</text>
</comment>
<proteinExistence type="predicted"/>
<accession>A0ABT7QT24</accession>
<reference evidence="1" key="1">
    <citation type="submission" date="2023-01" db="EMBL/GenBank/DDBJ databases">
        <title>Sulfurovum sp. XTW-4 genome assembly.</title>
        <authorList>
            <person name="Wang J."/>
        </authorList>
    </citation>
    <scope>NUCLEOTIDE SEQUENCE</scope>
    <source>
        <strain evidence="1">XTW-4</strain>
    </source>
</reference>
<sequence length="149" mass="17038">MEKVYKDKLEDIVALLNDPDETVLIKEVKEKLENLLSLVNNPEKTEIEKQENNKKLEKVIELVHNAMANPDIELEYCIPEVATTSETCDVSGDPYIEMKYAAGGTHVMKQKLPLKQHYLNKTPEDISNLVTFYIEQFIEEIDSVENGAQ</sequence>
<evidence type="ECO:0000313" key="2">
    <source>
        <dbReference type="Proteomes" id="UP001169066"/>
    </source>
</evidence>
<dbReference type="EMBL" id="JAQIBC010000006">
    <property type="protein sequence ID" value="MDM5264237.1"/>
    <property type="molecule type" value="Genomic_DNA"/>
</dbReference>
<dbReference type="RefSeq" id="WP_008241867.1">
    <property type="nucleotide sequence ID" value="NZ_JAQIBC010000006.1"/>
</dbReference>
<evidence type="ECO:0000313" key="1">
    <source>
        <dbReference type="EMBL" id="MDM5264237.1"/>
    </source>
</evidence>
<dbReference type="Proteomes" id="UP001169066">
    <property type="component" value="Unassembled WGS sequence"/>
</dbReference>
<protein>
    <submittedName>
        <fullName evidence="1">Uncharacterized protein</fullName>
    </submittedName>
</protein>
<organism evidence="1 2">
    <name type="scientific">Sulfurovum xiamenensis</name>
    <dbReference type="NCBI Taxonomy" id="3019066"/>
    <lineage>
        <taxon>Bacteria</taxon>
        <taxon>Pseudomonadati</taxon>
        <taxon>Campylobacterota</taxon>
        <taxon>Epsilonproteobacteria</taxon>
        <taxon>Campylobacterales</taxon>
        <taxon>Sulfurovaceae</taxon>
        <taxon>Sulfurovum</taxon>
    </lineage>
</organism>
<gene>
    <name evidence="1" type="ORF">PF327_08530</name>
</gene>
<keyword evidence="2" id="KW-1185">Reference proteome</keyword>